<dbReference type="AlphaFoldDB" id="A0A024GD49"/>
<gene>
    <name evidence="3" type="ORF">BN9_055210</name>
</gene>
<keyword evidence="2" id="KW-0472">Membrane</keyword>
<dbReference type="Proteomes" id="UP000053237">
    <property type="component" value="Unassembled WGS sequence"/>
</dbReference>
<evidence type="ECO:0000256" key="2">
    <source>
        <dbReference type="SAM" id="Phobius"/>
    </source>
</evidence>
<feature type="compositionally biased region" description="Basic and acidic residues" evidence="1">
    <location>
        <begin position="44"/>
        <end position="63"/>
    </location>
</feature>
<sequence length="154" mass="17107">MRHHLMTLERIYLDRIERAEHLYRALLEEEKRLEYQKASLESCEQTKDSKKGTEESKGGKDEAFMASNFNNGAGSHYPEAFVTSANAIEITPSSRPLPSHGIAGGSTIANTVQSTTSKADFISIGLILCVIPVVAIVGIFCISRKRQRSFNIYN</sequence>
<feature type="transmembrane region" description="Helical" evidence="2">
    <location>
        <begin position="121"/>
        <end position="142"/>
    </location>
</feature>
<evidence type="ECO:0000313" key="4">
    <source>
        <dbReference type="Proteomes" id="UP000053237"/>
    </source>
</evidence>
<dbReference type="EMBL" id="CAIX01000077">
    <property type="protein sequence ID" value="CCI44697.1"/>
    <property type="molecule type" value="Genomic_DNA"/>
</dbReference>
<organism evidence="3 4">
    <name type="scientific">Albugo candida</name>
    <dbReference type="NCBI Taxonomy" id="65357"/>
    <lineage>
        <taxon>Eukaryota</taxon>
        <taxon>Sar</taxon>
        <taxon>Stramenopiles</taxon>
        <taxon>Oomycota</taxon>
        <taxon>Peronosporomycetes</taxon>
        <taxon>Albuginales</taxon>
        <taxon>Albuginaceae</taxon>
        <taxon>Albugo</taxon>
    </lineage>
</organism>
<protein>
    <submittedName>
        <fullName evidence="3">Uncharacterized protein</fullName>
    </submittedName>
</protein>
<keyword evidence="2" id="KW-1133">Transmembrane helix</keyword>
<dbReference type="InParanoid" id="A0A024GD49"/>
<accession>A0A024GD49</accession>
<evidence type="ECO:0000256" key="1">
    <source>
        <dbReference type="SAM" id="MobiDB-lite"/>
    </source>
</evidence>
<keyword evidence="2" id="KW-0812">Transmembrane</keyword>
<reference evidence="3 4" key="1">
    <citation type="submission" date="2012-05" db="EMBL/GenBank/DDBJ databases">
        <title>Recombination and specialization in a pathogen metapopulation.</title>
        <authorList>
            <person name="Gardiner A."/>
            <person name="Kemen E."/>
            <person name="Schultz-Larsen T."/>
            <person name="MacLean D."/>
            <person name="Van Oosterhout C."/>
            <person name="Jones J.D.G."/>
        </authorList>
    </citation>
    <scope>NUCLEOTIDE SEQUENCE [LARGE SCALE GENOMIC DNA]</scope>
    <source>
        <strain evidence="3 4">Ac Nc2</strain>
    </source>
</reference>
<feature type="region of interest" description="Disordered" evidence="1">
    <location>
        <begin position="38"/>
        <end position="66"/>
    </location>
</feature>
<comment type="caution">
    <text evidence="3">The sequence shown here is derived from an EMBL/GenBank/DDBJ whole genome shotgun (WGS) entry which is preliminary data.</text>
</comment>
<evidence type="ECO:0000313" key="3">
    <source>
        <dbReference type="EMBL" id="CCI44697.1"/>
    </source>
</evidence>
<keyword evidence="4" id="KW-1185">Reference proteome</keyword>
<proteinExistence type="predicted"/>
<name>A0A024GD49_9STRA</name>